<gene>
    <name evidence="2" type="ORF">CYMTET_16643</name>
</gene>
<proteinExistence type="predicted"/>
<feature type="region of interest" description="Disordered" evidence="1">
    <location>
        <begin position="197"/>
        <end position="221"/>
    </location>
</feature>
<evidence type="ECO:0000256" key="1">
    <source>
        <dbReference type="SAM" id="MobiDB-lite"/>
    </source>
</evidence>
<reference evidence="2 3" key="1">
    <citation type="journal article" date="2015" name="Genome Biol. Evol.">
        <title>Comparative Genomics of a Bacterivorous Green Alga Reveals Evolutionary Causalities and Consequences of Phago-Mixotrophic Mode of Nutrition.</title>
        <authorList>
            <person name="Burns J.A."/>
            <person name="Paasch A."/>
            <person name="Narechania A."/>
            <person name="Kim E."/>
        </authorList>
    </citation>
    <scope>NUCLEOTIDE SEQUENCE [LARGE SCALE GENOMIC DNA]</scope>
    <source>
        <strain evidence="2 3">PLY_AMNH</strain>
    </source>
</reference>
<dbReference type="Proteomes" id="UP001190700">
    <property type="component" value="Unassembled WGS sequence"/>
</dbReference>
<name>A0AAE0GBU5_9CHLO</name>
<accession>A0AAE0GBU5</accession>
<comment type="caution">
    <text evidence="2">The sequence shown here is derived from an EMBL/GenBank/DDBJ whole genome shotgun (WGS) entry which is preliminary data.</text>
</comment>
<evidence type="ECO:0000313" key="3">
    <source>
        <dbReference type="Proteomes" id="UP001190700"/>
    </source>
</evidence>
<organism evidence="2 3">
    <name type="scientific">Cymbomonas tetramitiformis</name>
    <dbReference type="NCBI Taxonomy" id="36881"/>
    <lineage>
        <taxon>Eukaryota</taxon>
        <taxon>Viridiplantae</taxon>
        <taxon>Chlorophyta</taxon>
        <taxon>Pyramimonadophyceae</taxon>
        <taxon>Pyramimonadales</taxon>
        <taxon>Pyramimonadaceae</taxon>
        <taxon>Cymbomonas</taxon>
    </lineage>
</organism>
<dbReference type="AlphaFoldDB" id="A0AAE0GBU5"/>
<dbReference type="EMBL" id="LGRX02007349">
    <property type="protein sequence ID" value="KAK3275214.1"/>
    <property type="molecule type" value="Genomic_DNA"/>
</dbReference>
<sequence length="283" mass="31777">LAERCKHIQHTGHNQLKGALENYSKEESDTDKSWADSIQNLSYLNSHKKKLEKLLMGRQFSGMVMELKRYRKVSPPVVAMVTTVQYLVDPYDQLLSNLENGFPQHPQPQADLWDLVRGQIAPATKNKNSATHMANSMIGKMTRYAPSNDLASLAFVEGIFKLYSVQVVKKASKVAELLSDWLLIIIELFKELSARSALQKQDEENDEKREIEANKDAEKENQLMERSLQKLNAELPSPVSPSKRSSVFGGNLSNNTATKRSMPNKFGLVSSDVDLVSLSSRIA</sequence>
<evidence type="ECO:0000313" key="2">
    <source>
        <dbReference type="EMBL" id="KAK3275214.1"/>
    </source>
</evidence>
<feature type="compositionally biased region" description="Basic and acidic residues" evidence="1">
    <location>
        <begin position="200"/>
        <end position="221"/>
    </location>
</feature>
<feature type="compositionally biased region" description="Low complexity" evidence="1">
    <location>
        <begin position="236"/>
        <end position="247"/>
    </location>
</feature>
<feature type="region of interest" description="Disordered" evidence="1">
    <location>
        <begin position="234"/>
        <end position="263"/>
    </location>
</feature>
<keyword evidence="3" id="KW-1185">Reference proteome</keyword>
<protein>
    <submittedName>
        <fullName evidence="2">Uncharacterized protein</fullName>
    </submittedName>
</protein>
<feature type="non-terminal residue" evidence="2">
    <location>
        <position position="1"/>
    </location>
</feature>
<feature type="compositionally biased region" description="Polar residues" evidence="1">
    <location>
        <begin position="251"/>
        <end position="261"/>
    </location>
</feature>